<dbReference type="AlphaFoldDB" id="A0A8X7C2G4"/>
<sequence>MEEQISTGDTAVPGTGGSTATQVKQLQVNRLHGNRKHGIPGTRGTGGTTNTGGATSSANTESTGTGTTLSVELHQVTIEPLQHPSSTFTGMAGTATTSQVVQLLAVVVPAPREPEARDSQARGTGGTTSSGGSTGSSGNQLMGLPARGTGGTTSTGETAGTPGTGGSTATGGTTNTGGATSSANTESTGTGTTSSGGTTSSDHRTATTSSTFTGTAGTATTSSGGTTSSSGSTGSMGTRARDAPGTIEERIKLILFVQNFHRSLHQREQHPPGDTAGTLVLRKFLLLPGGTTNTGDATSVPARIHRNRHYFIWWNFTTSDQNRYNILHVYWNGEALQLRLQFRIQWNRKHGISRDSRNSEGSTGSMQFMNTQGSVTELPKKFSTPVNIGLDLDVYLNIPPNISNTTESLPDLSMNSISVEVMND</sequence>
<feature type="region of interest" description="Disordered" evidence="1">
    <location>
        <begin position="112"/>
        <end position="242"/>
    </location>
</feature>
<proteinExistence type="predicted"/>
<reference evidence="2" key="1">
    <citation type="submission" date="2020-08" db="EMBL/GenBank/DDBJ databases">
        <title>Multicomponent nature underlies the extraordinary mechanical properties of spider dragline silk.</title>
        <authorList>
            <person name="Kono N."/>
            <person name="Nakamura H."/>
            <person name="Mori M."/>
            <person name="Yoshida Y."/>
            <person name="Ohtoshi R."/>
            <person name="Malay A.D."/>
            <person name="Moran D.A.P."/>
            <person name="Tomita M."/>
            <person name="Numata K."/>
            <person name="Arakawa K."/>
        </authorList>
    </citation>
    <scope>NUCLEOTIDE SEQUENCE</scope>
</reference>
<feature type="region of interest" description="Disordered" evidence="1">
    <location>
        <begin position="30"/>
        <end position="66"/>
    </location>
</feature>
<evidence type="ECO:0000313" key="3">
    <source>
        <dbReference type="Proteomes" id="UP000886998"/>
    </source>
</evidence>
<feature type="compositionally biased region" description="Low complexity" evidence="1">
    <location>
        <begin position="51"/>
        <end position="60"/>
    </location>
</feature>
<dbReference type="EMBL" id="BMAV01009866">
    <property type="protein sequence ID" value="GFY54451.1"/>
    <property type="molecule type" value="Genomic_DNA"/>
</dbReference>
<evidence type="ECO:0000313" key="2">
    <source>
        <dbReference type="EMBL" id="GFY54451.1"/>
    </source>
</evidence>
<organism evidence="2 3">
    <name type="scientific">Trichonephila inaurata madagascariensis</name>
    <dbReference type="NCBI Taxonomy" id="2747483"/>
    <lineage>
        <taxon>Eukaryota</taxon>
        <taxon>Metazoa</taxon>
        <taxon>Ecdysozoa</taxon>
        <taxon>Arthropoda</taxon>
        <taxon>Chelicerata</taxon>
        <taxon>Arachnida</taxon>
        <taxon>Araneae</taxon>
        <taxon>Araneomorphae</taxon>
        <taxon>Entelegynae</taxon>
        <taxon>Araneoidea</taxon>
        <taxon>Nephilidae</taxon>
        <taxon>Trichonephila</taxon>
        <taxon>Trichonephila inaurata</taxon>
    </lineage>
</organism>
<keyword evidence="3" id="KW-1185">Reference proteome</keyword>
<dbReference type="OrthoDB" id="10665958at2759"/>
<accession>A0A8X7C2G4</accession>
<gene>
    <name evidence="2" type="ORF">TNIN_366411</name>
</gene>
<comment type="caution">
    <text evidence="2">The sequence shown here is derived from an EMBL/GenBank/DDBJ whole genome shotgun (WGS) entry which is preliminary data.</text>
</comment>
<name>A0A8X7C2G4_9ARAC</name>
<protein>
    <submittedName>
        <fullName evidence="2">Uncharacterized protein</fullName>
    </submittedName>
</protein>
<dbReference type="Proteomes" id="UP000886998">
    <property type="component" value="Unassembled WGS sequence"/>
</dbReference>
<feature type="compositionally biased region" description="Gly residues" evidence="1">
    <location>
        <begin position="123"/>
        <end position="135"/>
    </location>
</feature>
<feature type="compositionally biased region" description="Gly residues" evidence="1">
    <location>
        <begin position="41"/>
        <end position="50"/>
    </location>
</feature>
<feature type="compositionally biased region" description="Low complexity" evidence="1">
    <location>
        <begin position="170"/>
        <end position="238"/>
    </location>
</feature>
<evidence type="ECO:0000256" key="1">
    <source>
        <dbReference type="SAM" id="MobiDB-lite"/>
    </source>
</evidence>